<evidence type="ECO:0000313" key="1">
    <source>
        <dbReference type="EMBL" id="ELQ74375.1"/>
    </source>
</evidence>
<feature type="non-terminal residue" evidence="1">
    <location>
        <position position="1"/>
    </location>
</feature>
<protein>
    <submittedName>
        <fullName evidence="1">Uncharacterized protein</fullName>
    </submittedName>
</protein>
<accession>L7JSU5</accession>
<dbReference type="InParanoid" id="L7JSU5"/>
<reference evidence="1 2" key="1">
    <citation type="journal article" date="2012" name="PLoS Pathog.">
        <title>The genome of the obligate intracellular parasite Trachipleistophora hominis: new insights into microsporidian genome dynamics and reductive evolution.</title>
        <authorList>
            <person name="Heinz E."/>
            <person name="Williams T.A."/>
            <person name="Nakjang S."/>
            <person name="Noel C.J."/>
            <person name="Swan D.C."/>
            <person name="Goldberg A.V."/>
            <person name="Harris S.R."/>
            <person name="Weinmaier T."/>
            <person name="Markert S."/>
            <person name="Becher D."/>
            <person name="Bernhardt J."/>
            <person name="Dagan T."/>
            <person name="Hacker C."/>
            <person name="Lucocq J.M."/>
            <person name="Schweder T."/>
            <person name="Rattei T."/>
            <person name="Hall N."/>
            <person name="Hirt R.P."/>
            <person name="Embley T.M."/>
        </authorList>
    </citation>
    <scope>NUCLEOTIDE SEQUENCE [LARGE SCALE GENOMIC DNA]</scope>
</reference>
<keyword evidence="2" id="KW-1185">Reference proteome</keyword>
<name>L7JSU5_TRAHO</name>
<dbReference type="VEuPathDB" id="MicrosporidiaDB:THOM_2738"/>
<sequence length="108" mass="12667">VKTNKSARCFIAIPIETFCKKTMPPINYFVCDYQYIFDNQKFILEKVHHGQDDIIWPTFDIDFKNHIHELQLNVSKSLDSVLSIKVKFNTSLSFREKCCVSEDYSPVL</sequence>
<dbReference type="HOGENOM" id="CLU_2203404_0_0_1"/>
<gene>
    <name evidence="1" type="ORF">THOM_2738</name>
</gene>
<dbReference type="Proteomes" id="UP000011185">
    <property type="component" value="Unassembled WGS sequence"/>
</dbReference>
<evidence type="ECO:0000313" key="2">
    <source>
        <dbReference type="Proteomes" id="UP000011185"/>
    </source>
</evidence>
<dbReference type="EMBL" id="JH994045">
    <property type="protein sequence ID" value="ELQ74375.1"/>
    <property type="molecule type" value="Genomic_DNA"/>
</dbReference>
<dbReference type="AlphaFoldDB" id="L7JSU5"/>
<organism evidence="1 2">
    <name type="scientific">Trachipleistophora hominis</name>
    <name type="common">Microsporidian parasite</name>
    <dbReference type="NCBI Taxonomy" id="72359"/>
    <lineage>
        <taxon>Eukaryota</taxon>
        <taxon>Fungi</taxon>
        <taxon>Fungi incertae sedis</taxon>
        <taxon>Microsporidia</taxon>
        <taxon>Pleistophoridae</taxon>
        <taxon>Trachipleistophora</taxon>
    </lineage>
</organism>
<proteinExistence type="predicted"/>